<protein>
    <recommendedName>
        <fullName evidence="3">DUF4331 domain-containing protein</fullName>
    </recommendedName>
</protein>
<dbReference type="Proteomes" id="UP000248616">
    <property type="component" value="Unassembled WGS sequence"/>
</dbReference>
<evidence type="ECO:0008006" key="3">
    <source>
        <dbReference type="Google" id="ProtNLM"/>
    </source>
</evidence>
<proteinExistence type="predicted"/>
<comment type="caution">
    <text evidence="1">The sequence shown here is derived from an EMBL/GenBank/DDBJ whole genome shotgun (WGS) entry which is preliminary data.</text>
</comment>
<dbReference type="AlphaFoldDB" id="A0A2W7BYJ3"/>
<name>A0A2W7BYJ3_9HYPH</name>
<evidence type="ECO:0000313" key="2">
    <source>
        <dbReference type="Proteomes" id="UP000248616"/>
    </source>
</evidence>
<gene>
    <name evidence="1" type="ORF">B5V02_31205</name>
</gene>
<accession>A0A2W7BYJ3</accession>
<organism evidence="1 2">
    <name type="scientific">Mesorhizobium kowhaii</name>
    <dbReference type="NCBI Taxonomy" id="1300272"/>
    <lineage>
        <taxon>Bacteria</taxon>
        <taxon>Pseudomonadati</taxon>
        <taxon>Pseudomonadota</taxon>
        <taxon>Alphaproteobacteria</taxon>
        <taxon>Hyphomicrobiales</taxon>
        <taxon>Phyllobacteriaceae</taxon>
        <taxon>Mesorhizobium</taxon>
    </lineage>
</organism>
<evidence type="ECO:0000313" key="1">
    <source>
        <dbReference type="EMBL" id="PZV34588.1"/>
    </source>
</evidence>
<keyword evidence="2" id="KW-1185">Reference proteome</keyword>
<reference evidence="2" key="1">
    <citation type="submission" date="2017-03" db="EMBL/GenBank/DDBJ databases">
        <authorList>
            <person name="Safronova V.I."/>
            <person name="Sazanova A.L."/>
            <person name="Chirak E.R."/>
        </authorList>
    </citation>
    <scope>NUCLEOTIDE SEQUENCE [LARGE SCALE GENOMIC DNA]</scope>
    <source>
        <strain evidence="2">Ach-343</strain>
    </source>
</reference>
<dbReference type="EMBL" id="MZXV01000070">
    <property type="protein sequence ID" value="PZV34588.1"/>
    <property type="molecule type" value="Genomic_DNA"/>
</dbReference>
<sequence length="374" mass="39914">MTANPQADIGDVYAWTAPEGDRLNLAMTVVGHTFSDRLQYIFRIDSGKAFGRTTASTEIICRFPAPKMASCRLGTVDSVEGDASDAKGLESHNGHFRLFAGLRDDPFYNNVKGSLAAYGVVLAALKSGAAKPDEAGCPQLDQETTAKVGDQWRHTDGGPATNLLANWTASAIVISVDLAVVSKGGPILAVRGSSTTSTKTLDRMARPFVGNTLLGVSPFSTDDASGDEREAFNTATAKASMSYTARIEKSLAFQDSLDGKCGNQLLADRSPVPSQRYHALATIFVDDRLWVNSAARVCRQFLAVELASLAKLSLFDADCGGRSPTYDTPNIWRSFLVSGTTDDIAWDGLRGDEHPASATIFPFLAPPDAKGVDH</sequence>